<dbReference type="InterPro" id="IPR005024">
    <property type="entry name" value="Snf7_fam"/>
</dbReference>
<dbReference type="GO" id="GO:0000815">
    <property type="term" value="C:ESCRT III complex"/>
    <property type="evidence" value="ECO:0007669"/>
    <property type="project" value="TreeGrafter"/>
</dbReference>
<comment type="similarity">
    <text evidence="2">Belongs to the SNF7 family.</text>
</comment>
<keyword evidence="5" id="KW-0653">Protein transport</keyword>
<dbReference type="GO" id="GO:0015031">
    <property type="term" value="P:protein transport"/>
    <property type="evidence" value="ECO:0007669"/>
    <property type="project" value="UniProtKB-KW"/>
</dbReference>
<evidence type="ECO:0000313" key="9">
    <source>
        <dbReference type="Proteomes" id="UP001165122"/>
    </source>
</evidence>
<keyword evidence="3" id="KW-0813">Transport</keyword>
<comment type="caution">
    <text evidence="8">The sequence shown here is derived from an EMBL/GenBank/DDBJ whole genome shotgun (WGS) entry which is preliminary data.</text>
</comment>
<dbReference type="PANTHER" id="PTHR22761:SF5">
    <property type="entry name" value="CHARGED MULTIVESICULAR BODY PROTEIN 6"/>
    <property type="match status" value="1"/>
</dbReference>
<sequence length="223" mass="25464">MGPSQSKTNKKAPAGEVTSQDRAILDLKNSRDRLKRYIAVLDVDEKRLLDRAKEMHQQGKKRQAVLLMKVRKKKIKEAENVEAQLLNVYEMVSTIQWTSEQSKIMSALKTGKDALKQIHDEMSVDDVLNLMEEVEEEQEQERLIQEALTRGVSWATVDDEELERELEELQEGMKPVEEKPNYDVDKIPEAPIDMPLAPSGGLETKVEEKEEESKQPERVAVPG</sequence>
<feature type="compositionally biased region" description="Basic and acidic residues" evidence="7">
    <location>
        <begin position="174"/>
        <end position="188"/>
    </location>
</feature>
<dbReference type="Pfam" id="PF03357">
    <property type="entry name" value="Snf7"/>
    <property type="match status" value="1"/>
</dbReference>
<comment type="subcellular location">
    <subcellularLocation>
        <location evidence="1">Endosome membrane</location>
    </subcellularLocation>
</comment>
<keyword evidence="4" id="KW-0967">Endosome</keyword>
<dbReference type="PANTHER" id="PTHR22761">
    <property type="entry name" value="CHARGED MULTIVESICULAR BODY PROTEIN"/>
    <property type="match status" value="1"/>
</dbReference>
<evidence type="ECO:0000256" key="5">
    <source>
        <dbReference type="ARBA" id="ARBA00022927"/>
    </source>
</evidence>
<dbReference type="GO" id="GO:0032511">
    <property type="term" value="P:late endosome to vacuole transport via multivesicular body sorting pathway"/>
    <property type="evidence" value="ECO:0007669"/>
    <property type="project" value="TreeGrafter"/>
</dbReference>
<accession>A0A9W7KT87</accession>
<keyword evidence="9" id="KW-1185">Reference proteome</keyword>
<dbReference type="EMBL" id="BRXW01000153">
    <property type="protein sequence ID" value="GMI10803.1"/>
    <property type="molecule type" value="Genomic_DNA"/>
</dbReference>
<reference evidence="9" key="1">
    <citation type="journal article" date="2023" name="Commun. Biol.">
        <title>Genome analysis of Parmales, the sister group of diatoms, reveals the evolutionary specialization of diatoms from phago-mixotrophs to photoautotrophs.</title>
        <authorList>
            <person name="Ban H."/>
            <person name="Sato S."/>
            <person name="Yoshikawa S."/>
            <person name="Yamada K."/>
            <person name="Nakamura Y."/>
            <person name="Ichinomiya M."/>
            <person name="Sato N."/>
            <person name="Blanc-Mathieu R."/>
            <person name="Endo H."/>
            <person name="Kuwata A."/>
            <person name="Ogata H."/>
        </authorList>
    </citation>
    <scope>NUCLEOTIDE SEQUENCE [LARGE SCALE GENOMIC DNA]</scope>
    <source>
        <strain evidence="9">NIES 3700</strain>
    </source>
</reference>
<keyword evidence="6" id="KW-0472">Membrane</keyword>
<protein>
    <recommendedName>
        <fullName evidence="10">Charged multivesicular body protein 6</fullName>
    </recommendedName>
</protein>
<evidence type="ECO:0000256" key="1">
    <source>
        <dbReference type="ARBA" id="ARBA00004608"/>
    </source>
</evidence>
<evidence type="ECO:0000256" key="3">
    <source>
        <dbReference type="ARBA" id="ARBA00022448"/>
    </source>
</evidence>
<evidence type="ECO:0000256" key="6">
    <source>
        <dbReference type="ARBA" id="ARBA00023136"/>
    </source>
</evidence>
<feature type="region of interest" description="Disordered" evidence="7">
    <location>
        <begin position="167"/>
        <end position="223"/>
    </location>
</feature>
<dbReference type="Proteomes" id="UP001165122">
    <property type="component" value="Unassembled WGS sequence"/>
</dbReference>
<dbReference type="OrthoDB" id="441172at2759"/>
<feature type="region of interest" description="Disordered" evidence="7">
    <location>
        <begin position="1"/>
        <end position="23"/>
    </location>
</feature>
<dbReference type="GO" id="GO:0005771">
    <property type="term" value="C:multivesicular body"/>
    <property type="evidence" value="ECO:0007669"/>
    <property type="project" value="TreeGrafter"/>
</dbReference>
<evidence type="ECO:0000256" key="4">
    <source>
        <dbReference type="ARBA" id="ARBA00022753"/>
    </source>
</evidence>
<feature type="compositionally biased region" description="Basic and acidic residues" evidence="7">
    <location>
        <begin position="204"/>
        <end position="217"/>
    </location>
</feature>
<evidence type="ECO:0000256" key="2">
    <source>
        <dbReference type="ARBA" id="ARBA00006190"/>
    </source>
</evidence>
<evidence type="ECO:0008006" key="10">
    <source>
        <dbReference type="Google" id="ProtNLM"/>
    </source>
</evidence>
<organism evidence="8 9">
    <name type="scientific">Triparma laevis f. longispina</name>
    <dbReference type="NCBI Taxonomy" id="1714387"/>
    <lineage>
        <taxon>Eukaryota</taxon>
        <taxon>Sar</taxon>
        <taxon>Stramenopiles</taxon>
        <taxon>Ochrophyta</taxon>
        <taxon>Bolidophyceae</taxon>
        <taxon>Parmales</taxon>
        <taxon>Triparmaceae</taxon>
        <taxon>Triparma</taxon>
    </lineage>
</organism>
<dbReference type="Gene3D" id="6.10.140.1230">
    <property type="match status" value="1"/>
</dbReference>
<dbReference type="GO" id="GO:0006900">
    <property type="term" value="P:vesicle budding from membrane"/>
    <property type="evidence" value="ECO:0007669"/>
    <property type="project" value="TreeGrafter"/>
</dbReference>
<evidence type="ECO:0000313" key="8">
    <source>
        <dbReference type="EMBL" id="GMI10803.1"/>
    </source>
</evidence>
<gene>
    <name evidence="8" type="ORF">TrLO_g15772</name>
</gene>
<evidence type="ECO:0000256" key="7">
    <source>
        <dbReference type="SAM" id="MobiDB-lite"/>
    </source>
</evidence>
<proteinExistence type="inferred from homology"/>
<dbReference type="AlphaFoldDB" id="A0A9W7KT87"/>
<name>A0A9W7KT87_9STRA</name>